<gene>
    <name evidence="10" type="ORF">TKK_009729</name>
</gene>
<comment type="caution">
    <text evidence="10">The sequence shown here is derived from an EMBL/GenBank/DDBJ whole genome shotgun (WGS) entry which is preliminary data.</text>
</comment>
<evidence type="ECO:0000256" key="6">
    <source>
        <dbReference type="ARBA" id="ARBA00037948"/>
    </source>
</evidence>
<keyword evidence="3 7" id="KW-0863">Zinc-finger</keyword>
<dbReference type="GO" id="GO:0003677">
    <property type="term" value="F:DNA binding"/>
    <property type="evidence" value="ECO:0007669"/>
    <property type="project" value="UniProtKB-KW"/>
</dbReference>
<evidence type="ECO:0000313" key="11">
    <source>
        <dbReference type="Proteomes" id="UP001627154"/>
    </source>
</evidence>
<comment type="similarity">
    <text evidence="6">Belongs to the snail C2H2-type zinc-finger protein family.</text>
</comment>
<dbReference type="InterPro" id="IPR036236">
    <property type="entry name" value="Znf_C2H2_sf"/>
</dbReference>
<dbReference type="EMBL" id="JBJJXI010000072">
    <property type="protein sequence ID" value="KAL3396314.1"/>
    <property type="molecule type" value="Genomic_DNA"/>
</dbReference>
<protein>
    <recommendedName>
        <fullName evidence="9">C2H2-type domain-containing protein</fullName>
    </recommendedName>
</protein>
<evidence type="ECO:0000259" key="9">
    <source>
        <dbReference type="PROSITE" id="PS50157"/>
    </source>
</evidence>
<dbReference type="PANTHER" id="PTHR24388:SF53">
    <property type="entry name" value="CHORION TRANSCRIPTION FACTOR CF2-RELATED"/>
    <property type="match status" value="1"/>
</dbReference>
<evidence type="ECO:0000256" key="4">
    <source>
        <dbReference type="ARBA" id="ARBA00022833"/>
    </source>
</evidence>
<dbReference type="PANTHER" id="PTHR24388">
    <property type="entry name" value="ZINC FINGER PROTEIN"/>
    <property type="match status" value="1"/>
</dbReference>
<feature type="domain" description="C2H2-type" evidence="9">
    <location>
        <begin position="53"/>
        <end position="73"/>
    </location>
</feature>
<dbReference type="Proteomes" id="UP001627154">
    <property type="component" value="Unassembled WGS sequence"/>
</dbReference>
<keyword evidence="2" id="KW-0677">Repeat</keyword>
<feature type="domain" description="C2H2-type" evidence="9">
    <location>
        <begin position="458"/>
        <end position="485"/>
    </location>
</feature>
<keyword evidence="4" id="KW-0862">Zinc</keyword>
<dbReference type="SUPFAM" id="SSF57667">
    <property type="entry name" value="beta-beta-alpha zinc fingers"/>
    <property type="match status" value="1"/>
</dbReference>
<feature type="region of interest" description="Disordered" evidence="8">
    <location>
        <begin position="535"/>
        <end position="564"/>
    </location>
</feature>
<feature type="region of interest" description="Disordered" evidence="8">
    <location>
        <begin position="246"/>
        <end position="266"/>
    </location>
</feature>
<keyword evidence="5" id="KW-0539">Nucleus</keyword>
<keyword evidence="11" id="KW-1185">Reference proteome</keyword>
<dbReference type="InterPro" id="IPR017956">
    <property type="entry name" value="AT_hook_DNA-bd_motif"/>
</dbReference>
<sequence>MEDKNDGVIKINNYDKPSSAKIDVETAKPEKARVNLNTFLDPRLLMESLHSDFQCNNCPKKFKTKSLIREHLKYCCKYLDYQCPYCDFRIDEFSLKLLHHMKAEHPNRRLHGLVNYENSTNSKNPFTTNSRGRYSCSFCPNRYKELKNLKHHLKVMCLCVIKQEQTSLCHAATDNGYLVNGTSGPGGGYHNQYHHQHFPTIRVRNVASISLREMERLGRHHGHGTLLENPFKSLARRRNQVRHAVEPPAMLSTSDFEPPEPPRPSNAVATVLQQQDTNCRAFPANLYENGLLENGLLRPVKIEPADDYFKRKRGYRQEVKFQVLQNFELKKLAAKNKAATAAAAAATTAATAAVTPEVRAKIKIEPTDNDIVVKKKPGRPRKHPIKIETFPKRKRGRPKKNISKQKFEVEIKKEDFTKRIEPDWHTGQHYSSVDPLVDYAAYHQGTLVTKKRYGLGHFPCPKCSSVFNHKKNLNRHVMYECGQSPRFECPYCGAKSKRASSTYIHVRNRHPNLDIYCIDDHAPLHDNIRYPLSSKNFSETENHNGNNENEDEDKDTANTASKINNNDVYVSDSEDSFEGFNVDELPASLVYMEKMDMIVMPLVAPKRFRIEKKKLDRLLKKKNERPLQCGKCSEKFAAKKHLLNHLKKQCGLLAPKYRCPYCKCKATMTKNIYQHIRMDHPTARIFCIVLATGEEYKL</sequence>
<keyword evidence="1" id="KW-0479">Metal-binding</keyword>
<evidence type="ECO:0000313" key="10">
    <source>
        <dbReference type="EMBL" id="KAL3396314.1"/>
    </source>
</evidence>
<dbReference type="PROSITE" id="PS50157">
    <property type="entry name" value="ZINC_FINGER_C2H2_2"/>
    <property type="match status" value="2"/>
</dbReference>
<organism evidence="10 11">
    <name type="scientific">Trichogramma kaykai</name>
    <dbReference type="NCBI Taxonomy" id="54128"/>
    <lineage>
        <taxon>Eukaryota</taxon>
        <taxon>Metazoa</taxon>
        <taxon>Ecdysozoa</taxon>
        <taxon>Arthropoda</taxon>
        <taxon>Hexapoda</taxon>
        <taxon>Insecta</taxon>
        <taxon>Pterygota</taxon>
        <taxon>Neoptera</taxon>
        <taxon>Endopterygota</taxon>
        <taxon>Hymenoptera</taxon>
        <taxon>Apocrita</taxon>
        <taxon>Proctotrupomorpha</taxon>
        <taxon>Chalcidoidea</taxon>
        <taxon>Trichogrammatidae</taxon>
        <taxon>Trichogramma</taxon>
    </lineage>
</organism>
<evidence type="ECO:0000256" key="2">
    <source>
        <dbReference type="ARBA" id="ARBA00022737"/>
    </source>
</evidence>
<dbReference type="SMART" id="SM00384">
    <property type="entry name" value="AT_hook"/>
    <property type="match status" value="2"/>
</dbReference>
<evidence type="ECO:0000256" key="5">
    <source>
        <dbReference type="ARBA" id="ARBA00023242"/>
    </source>
</evidence>
<dbReference type="Pfam" id="PF00096">
    <property type="entry name" value="zf-C2H2"/>
    <property type="match status" value="2"/>
</dbReference>
<dbReference type="AlphaFoldDB" id="A0ABD2WUP7"/>
<evidence type="ECO:0000256" key="1">
    <source>
        <dbReference type="ARBA" id="ARBA00022723"/>
    </source>
</evidence>
<name>A0ABD2WUP7_9HYME</name>
<dbReference type="SMART" id="SM00355">
    <property type="entry name" value="ZnF_C2H2"/>
    <property type="match status" value="7"/>
</dbReference>
<dbReference type="GO" id="GO:0005634">
    <property type="term" value="C:nucleus"/>
    <property type="evidence" value="ECO:0007669"/>
    <property type="project" value="UniProtKB-SubCell"/>
</dbReference>
<evidence type="ECO:0000256" key="7">
    <source>
        <dbReference type="PROSITE-ProRule" id="PRU00042"/>
    </source>
</evidence>
<dbReference type="Gene3D" id="3.30.160.60">
    <property type="entry name" value="Classic Zinc Finger"/>
    <property type="match status" value="3"/>
</dbReference>
<evidence type="ECO:0000256" key="8">
    <source>
        <dbReference type="SAM" id="MobiDB-lite"/>
    </source>
</evidence>
<dbReference type="InterPro" id="IPR050527">
    <property type="entry name" value="Snail/Krueppel_Znf"/>
</dbReference>
<accession>A0ABD2WUP7</accession>
<evidence type="ECO:0000256" key="3">
    <source>
        <dbReference type="ARBA" id="ARBA00022771"/>
    </source>
</evidence>
<proteinExistence type="inferred from homology"/>
<dbReference type="InterPro" id="IPR013087">
    <property type="entry name" value="Znf_C2H2_type"/>
</dbReference>
<reference evidence="10 11" key="1">
    <citation type="journal article" date="2024" name="bioRxiv">
        <title>A reference genome for Trichogramma kaykai: A tiny desert-dwelling parasitoid wasp with competing sex-ratio distorters.</title>
        <authorList>
            <person name="Culotta J."/>
            <person name="Lindsey A.R."/>
        </authorList>
    </citation>
    <scope>NUCLEOTIDE SEQUENCE [LARGE SCALE GENOMIC DNA]</scope>
    <source>
        <strain evidence="10 11">KSX58</strain>
    </source>
</reference>
<dbReference type="GO" id="GO:0008270">
    <property type="term" value="F:zinc ion binding"/>
    <property type="evidence" value="ECO:0007669"/>
    <property type="project" value="UniProtKB-KW"/>
</dbReference>